<comment type="caution">
    <text evidence="3">The sequence shown here is derived from an EMBL/GenBank/DDBJ whole genome shotgun (WGS) entry which is preliminary data.</text>
</comment>
<dbReference type="InterPro" id="IPR050789">
    <property type="entry name" value="Diverse_Enzym_Activities"/>
</dbReference>
<evidence type="ECO:0000259" key="2">
    <source>
        <dbReference type="Pfam" id="PF00144"/>
    </source>
</evidence>
<proteinExistence type="predicted"/>
<dbReference type="PROSITE" id="PS51257">
    <property type="entry name" value="PROKAR_LIPOPROTEIN"/>
    <property type="match status" value="1"/>
</dbReference>
<evidence type="ECO:0000313" key="3">
    <source>
        <dbReference type="EMBL" id="MDH5821700.1"/>
    </source>
</evidence>
<feature type="chain" id="PRO_5046822886" evidence="1">
    <location>
        <begin position="34"/>
        <end position="368"/>
    </location>
</feature>
<accession>A0ABT6J4F5</accession>
<dbReference type="PANTHER" id="PTHR43283:SF18">
    <property type="match status" value="1"/>
</dbReference>
<dbReference type="PANTHER" id="PTHR43283">
    <property type="entry name" value="BETA-LACTAMASE-RELATED"/>
    <property type="match status" value="1"/>
</dbReference>
<dbReference type="Proteomes" id="UP001156940">
    <property type="component" value="Unassembled WGS sequence"/>
</dbReference>
<keyword evidence="1" id="KW-0732">Signal</keyword>
<dbReference type="EC" id="3.1.1.103" evidence="3"/>
<dbReference type="RefSeq" id="WP_280572445.1">
    <property type="nucleotide sequence ID" value="NZ_JARXRM010000010.1"/>
</dbReference>
<organism evidence="3 4">
    <name type="scientific">Luteimonas endophytica</name>
    <dbReference type="NCBI Taxonomy" id="3042023"/>
    <lineage>
        <taxon>Bacteria</taxon>
        <taxon>Pseudomonadati</taxon>
        <taxon>Pseudomonadota</taxon>
        <taxon>Gammaproteobacteria</taxon>
        <taxon>Lysobacterales</taxon>
        <taxon>Lysobacteraceae</taxon>
        <taxon>Luteimonas</taxon>
    </lineage>
</organism>
<protein>
    <submittedName>
        <fullName evidence="3">Serine hydrolase</fullName>
        <ecNumber evidence="3">3.1.1.103</ecNumber>
    </submittedName>
</protein>
<dbReference type="SUPFAM" id="SSF56601">
    <property type="entry name" value="beta-lactamase/transpeptidase-like"/>
    <property type="match status" value="1"/>
</dbReference>
<dbReference type="InterPro" id="IPR012338">
    <property type="entry name" value="Beta-lactam/transpept-like"/>
</dbReference>
<reference evidence="3 4" key="1">
    <citation type="submission" date="2023-04" db="EMBL/GenBank/DDBJ databases">
        <title>Luteimonas endophyticus RD2P54.</title>
        <authorList>
            <person name="Sun J.-Q."/>
        </authorList>
    </citation>
    <scope>NUCLEOTIDE SEQUENCE [LARGE SCALE GENOMIC DNA]</scope>
    <source>
        <strain evidence="3 4">RD2P54</strain>
    </source>
</reference>
<dbReference type="GO" id="GO:0016787">
    <property type="term" value="F:hydrolase activity"/>
    <property type="evidence" value="ECO:0007669"/>
    <property type="project" value="UniProtKB-KW"/>
</dbReference>
<evidence type="ECO:0000256" key="1">
    <source>
        <dbReference type="SAM" id="SignalP"/>
    </source>
</evidence>
<name>A0ABT6J4F5_9GAMM</name>
<dbReference type="InterPro" id="IPR001466">
    <property type="entry name" value="Beta-lactam-related"/>
</dbReference>
<sequence>MTSRGTRLRQRRSGWPALASFALAALLAGCAAAPEAPAGAHQARDFAALDRFVRREMEAAGVPGLAIAVLRDGRIVHQGAYGVKHAANREPVTPDTLFEAASLSKPVFAAFVVLQAEQGLLDLDRPLYRYLPHPDLAGDPRHRRLTARMVLAHASGLPNWRQDTGGELKFLFEPGTRFGYSGEAYEYLKDVLKHLLGVDDAGLQARLEADVFGPIGAPSMRYTWDASIPARKAYGHRGGTPTDNHRHDDGFGASYTLHATASDYARFLAMLARPGRDRAPAVARLLAIQRDLPHEEGELHRSLGFPVKATARGLRYYHAGNNGDFRAYCHLYPGRGDGVVLFGNADNLFSSGLAQRILERLEEPWFYM</sequence>
<gene>
    <name evidence="3" type="ORF">QFW77_01650</name>
</gene>
<feature type="signal peptide" evidence="1">
    <location>
        <begin position="1"/>
        <end position="33"/>
    </location>
</feature>
<keyword evidence="3" id="KW-0378">Hydrolase</keyword>
<dbReference type="EMBL" id="JARXRM010000010">
    <property type="protein sequence ID" value="MDH5821700.1"/>
    <property type="molecule type" value="Genomic_DNA"/>
</dbReference>
<feature type="domain" description="Beta-lactamase-related" evidence="2">
    <location>
        <begin position="49"/>
        <end position="348"/>
    </location>
</feature>
<dbReference type="Gene3D" id="3.40.710.10">
    <property type="entry name" value="DD-peptidase/beta-lactamase superfamily"/>
    <property type="match status" value="1"/>
</dbReference>
<keyword evidence="4" id="KW-1185">Reference proteome</keyword>
<evidence type="ECO:0000313" key="4">
    <source>
        <dbReference type="Proteomes" id="UP001156940"/>
    </source>
</evidence>
<dbReference type="Pfam" id="PF00144">
    <property type="entry name" value="Beta-lactamase"/>
    <property type="match status" value="1"/>
</dbReference>